<proteinExistence type="inferred from homology"/>
<evidence type="ECO:0000256" key="2">
    <source>
        <dbReference type="ARBA" id="ARBA00004574"/>
    </source>
</evidence>
<dbReference type="OrthoDB" id="10257855at2759"/>
<evidence type="ECO:0000256" key="1">
    <source>
        <dbReference type="ARBA" id="ARBA00004123"/>
    </source>
</evidence>
<keyword evidence="4" id="KW-0158">Chromosome</keyword>
<accession>A0A0G4E8L3</accession>
<comment type="similarity">
    <text evidence="3">Belongs to the RAP1 family.</text>
</comment>
<evidence type="ECO:0000313" key="9">
    <source>
        <dbReference type="Proteomes" id="UP000041254"/>
    </source>
</evidence>
<name>A0A0G4E8L3_VITBC</name>
<dbReference type="InterPro" id="IPR009057">
    <property type="entry name" value="Homeodomain-like_sf"/>
</dbReference>
<dbReference type="InParanoid" id="A0A0G4E8L3"/>
<evidence type="ECO:0000256" key="5">
    <source>
        <dbReference type="ARBA" id="ARBA00022895"/>
    </source>
</evidence>
<dbReference type="Gene3D" id="1.10.10.60">
    <property type="entry name" value="Homeodomain-like"/>
    <property type="match status" value="1"/>
</dbReference>
<reference evidence="8 9" key="1">
    <citation type="submission" date="2014-11" db="EMBL/GenBank/DDBJ databases">
        <authorList>
            <person name="Zhu J."/>
            <person name="Qi W."/>
            <person name="Song R."/>
        </authorList>
    </citation>
    <scope>NUCLEOTIDE SEQUENCE [LARGE SCALE GENOMIC DNA]</scope>
</reference>
<dbReference type="GO" id="GO:0042162">
    <property type="term" value="F:telomeric DNA binding"/>
    <property type="evidence" value="ECO:0007669"/>
    <property type="project" value="TreeGrafter"/>
</dbReference>
<dbReference type="InterPro" id="IPR039595">
    <property type="entry name" value="TE2IP/Rap1"/>
</dbReference>
<dbReference type="EMBL" id="CDMY01000013">
    <property type="protein sequence ID" value="CEL91692.1"/>
    <property type="molecule type" value="Genomic_DNA"/>
</dbReference>
<evidence type="ECO:0000313" key="8">
    <source>
        <dbReference type="EMBL" id="CEL91692.1"/>
    </source>
</evidence>
<evidence type="ECO:0000259" key="7">
    <source>
        <dbReference type="Pfam" id="PF08914"/>
    </source>
</evidence>
<protein>
    <recommendedName>
        <fullName evidence="7">TERF2-interacting telomeric protein 1 Myb domain-containing protein</fullName>
    </recommendedName>
</protein>
<evidence type="ECO:0000256" key="6">
    <source>
        <dbReference type="ARBA" id="ARBA00023242"/>
    </source>
</evidence>
<dbReference type="PANTHER" id="PTHR16466:SF6">
    <property type="entry name" value="TELOMERIC REPEAT-BINDING FACTOR 2-INTERACTING PROTEIN 1"/>
    <property type="match status" value="1"/>
</dbReference>
<keyword evidence="6" id="KW-0539">Nucleus</keyword>
<dbReference type="AlphaFoldDB" id="A0A0G4E8L3"/>
<dbReference type="CDD" id="cd11655">
    <property type="entry name" value="rap1_myb-like"/>
    <property type="match status" value="1"/>
</dbReference>
<organism evidence="8 9">
    <name type="scientific">Vitrella brassicaformis (strain CCMP3155)</name>
    <dbReference type="NCBI Taxonomy" id="1169540"/>
    <lineage>
        <taxon>Eukaryota</taxon>
        <taxon>Sar</taxon>
        <taxon>Alveolata</taxon>
        <taxon>Colpodellida</taxon>
        <taxon>Vitrellaceae</taxon>
        <taxon>Vitrella</taxon>
    </lineage>
</organism>
<keyword evidence="5" id="KW-0779">Telomere</keyword>
<feature type="domain" description="TERF2-interacting telomeric protein 1 Myb" evidence="7">
    <location>
        <begin position="7"/>
        <end position="61"/>
    </location>
</feature>
<dbReference type="Pfam" id="PF08914">
    <property type="entry name" value="Myb_Rap1"/>
    <property type="match status" value="1"/>
</dbReference>
<dbReference type="GO" id="GO:0070187">
    <property type="term" value="C:shelterin complex"/>
    <property type="evidence" value="ECO:0007669"/>
    <property type="project" value="TreeGrafter"/>
</dbReference>
<comment type="subcellular location">
    <subcellularLocation>
        <location evidence="2">Chromosome</location>
        <location evidence="2">Telomere</location>
    </subcellularLocation>
    <subcellularLocation>
        <location evidence="1">Nucleus</location>
    </subcellularLocation>
</comment>
<dbReference type="Proteomes" id="UP000041254">
    <property type="component" value="Unassembled WGS sequence"/>
</dbReference>
<sequence length="301" mass="32452">MSGRRPYTEDEDLKIAQYILTTQGGPNAVGLKGNEVWQEAERKKILNRTWQSMRERCKKHILPNFAHLQAVLLKGPVAESQQSVASAARAWEAGGRAAMGMGAAAVGGGEVADEIEEPGPAAAAAGYVQQPYQAQAASRMSYGAVANGAAAAAAAAPAAAAAQYGQMMHHPYYMMPEQHQQQYAAPAADGMYEEEFDADICAQKVEQVKSYFTDLCDNHGFDFDDANLSLIHWFRDMWHKTHLGPSSDPEAYLAFYEECSAVLESTGGKTAEAQQAIFLKYGAEGDAAAAAPTPAVQRMRK</sequence>
<dbReference type="PANTHER" id="PTHR16466">
    <property type="entry name" value="TELOMERE REPEAT-BINDING FACTOR 2-INTERACTING PROTEIN 1"/>
    <property type="match status" value="1"/>
</dbReference>
<dbReference type="SUPFAM" id="SSF46689">
    <property type="entry name" value="Homeodomain-like"/>
    <property type="match status" value="1"/>
</dbReference>
<dbReference type="GO" id="GO:0031848">
    <property type="term" value="P:protection from non-homologous end joining at telomere"/>
    <property type="evidence" value="ECO:0007669"/>
    <property type="project" value="TreeGrafter"/>
</dbReference>
<keyword evidence="9" id="KW-1185">Reference proteome</keyword>
<dbReference type="VEuPathDB" id="CryptoDB:Vbra_10844"/>
<evidence type="ECO:0000256" key="4">
    <source>
        <dbReference type="ARBA" id="ARBA00022454"/>
    </source>
</evidence>
<dbReference type="InterPro" id="IPR015010">
    <property type="entry name" value="TERF2IP_Myb"/>
</dbReference>
<gene>
    <name evidence="8" type="ORF">Vbra_10844</name>
</gene>
<evidence type="ECO:0000256" key="3">
    <source>
        <dbReference type="ARBA" id="ARBA00010467"/>
    </source>
</evidence>
<dbReference type="GO" id="GO:0010833">
    <property type="term" value="P:telomere maintenance via telomere lengthening"/>
    <property type="evidence" value="ECO:0007669"/>
    <property type="project" value="TreeGrafter"/>
</dbReference>